<evidence type="ECO:0000256" key="1">
    <source>
        <dbReference type="ARBA" id="ARBA00009636"/>
    </source>
</evidence>
<comment type="caution">
    <text evidence="5">The sequence shown here is derived from an EMBL/GenBank/DDBJ whole genome shotgun (WGS) entry which is preliminary data.</text>
</comment>
<proteinExistence type="inferred from homology"/>
<evidence type="ECO:0000256" key="3">
    <source>
        <dbReference type="ARBA" id="ARBA00022741"/>
    </source>
</evidence>
<organism evidence="5 6">
    <name type="scientific">Platanthera zijinensis</name>
    <dbReference type="NCBI Taxonomy" id="2320716"/>
    <lineage>
        <taxon>Eukaryota</taxon>
        <taxon>Viridiplantae</taxon>
        <taxon>Streptophyta</taxon>
        <taxon>Embryophyta</taxon>
        <taxon>Tracheophyta</taxon>
        <taxon>Spermatophyta</taxon>
        <taxon>Magnoliopsida</taxon>
        <taxon>Liliopsida</taxon>
        <taxon>Asparagales</taxon>
        <taxon>Orchidaceae</taxon>
        <taxon>Orchidoideae</taxon>
        <taxon>Orchideae</taxon>
        <taxon>Orchidinae</taxon>
        <taxon>Platanthera</taxon>
    </lineage>
</organism>
<dbReference type="EMBL" id="JBBWWQ010000009">
    <property type="protein sequence ID" value="KAK8938568.1"/>
    <property type="molecule type" value="Genomic_DNA"/>
</dbReference>
<keyword evidence="2" id="KW-0493">Microtubule</keyword>
<dbReference type="GO" id="GO:0005525">
    <property type="term" value="F:GTP binding"/>
    <property type="evidence" value="ECO:0007669"/>
    <property type="project" value="UniProtKB-KW"/>
</dbReference>
<evidence type="ECO:0000256" key="4">
    <source>
        <dbReference type="ARBA" id="ARBA00023134"/>
    </source>
</evidence>
<dbReference type="InterPro" id="IPR023123">
    <property type="entry name" value="Tubulin_C"/>
</dbReference>
<dbReference type="AlphaFoldDB" id="A0AAP0BGM8"/>
<evidence type="ECO:0000256" key="2">
    <source>
        <dbReference type="ARBA" id="ARBA00022701"/>
    </source>
</evidence>
<accession>A0AAP0BGM8</accession>
<keyword evidence="6" id="KW-1185">Reference proteome</keyword>
<evidence type="ECO:0000313" key="6">
    <source>
        <dbReference type="Proteomes" id="UP001418222"/>
    </source>
</evidence>
<dbReference type="PANTHER" id="PTHR36527">
    <property type="entry name" value="OS01G0282866 PROTEIN"/>
    <property type="match status" value="1"/>
</dbReference>
<dbReference type="InterPro" id="IPR008280">
    <property type="entry name" value="Tub_FtsZ_C"/>
</dbReference>
<dbReference type="SUPFAM" id="SSF55307">
    <property type="entry name" value="Tubulin C-terminal domain-like"/>
    <property type="match status" value="1"/>
</dbReference>
<sequence>MDNSPIPSLDDLINQDIDMEAEAAEAEVVPTQASKEIPKDLIKQEVPPHLQKLRRVAGQFTVLFLHLAFLHWYTGEGMDEMEFTEGKSNNNDLVSLIRILQKHSL</sequence>
<keyword evidence="3" id="KW-0547">Nucleotide-binding</keyword>
<reference evidence="5 6" key="1">
    <citation type="journal article" date="2022" name="Nat. Plants">
        <title>Genomes of leafy and leafless Platanthera orchids illuminate the evolution of mycoheterotrophy.</title>
        <authorList>
            <person name="Li M.H."/>
            <person name="Liu K.W."/>
            <person name="Li Z."/>
            <person name="Lu H.C."/>
            <person name="Ye Q.L."/>
            <person name="Zhang D."/>
            <person name="Wang J.Y."/>
            <person name="Li Y.F."/>
            <person name="Zhong Z.M."/>
            <person name="Liu X."/>
            <person name="Yu X."/>
            <person name="Liu D.K."/>
            <person name="Tu X.D."/>
            <person name="Liu B."/>
            <person name="Hao Y."/>
            <person name="Liao X.Y."/>
            <person name="Jiang Y.T."/>
            <person name="Sun W.H."/>
            <person name="Chen J."/>
            <person name="Chen Y.Q."/>
            <person name="Ai Y."/>
            <person name="Zhai J.W."/>
            <person name="Wu S.S."/>
            <person name="Zhou Z."/>
            <person name="Hsiao Y.Y."/>
            <person name="Wu W.L."/>
            <person name="Chen Y.Y."/>
            <person name="Lin Y.F."/>
            <person name="Hsu J.L."/>
            <person name="Li C.Y."/>
            <person name="Wang Z.W."/>
            <person name="Zhao X."/>
            <person name="Zhong W.Y."/>
            <person name="Ma X.K."/>
            <person name="Ma L."/>
            <person name="Huang J."/>
            <person name="Chen G.Z."/>
            <person name="Huang M.Z."/>
            <person name="Huang L."/>
            <person name="Peng D.H."/>
            <person name="Luo Y.B."/>
            <person name="Zou S.Q."/>
            <person name="Chen S.P."/>
            <person name="Lan S."/>
            <person name="Tsai W.C."/>
            <person name="Van de Peer Y."/>
            <person name="Liu Z.J."/>
        </authorList>
    </citation>
    <scope>NUCLEOTIDE SEQUENCE [LARGE SCALE GENOMIC DNA]</scope>
    <source>
        <strain evidence="5">Lor287</strain>
    </source>
</reference>
<comment type="similarity">
    <text evidence="1">Belongs to the tubulin family.</text>
</comment>
<dbReference type="Proteomes" id="UP001418222">
    <property type="component" value="Unassembled WGS sequence"/>
</dbReference>
<dbReference type="GO" id="GO:0005874">
    <property type="term" value="C:microtubule"/>
    <property type="evidence" value="ECO:0007669"/>
    <property type="project" value="UniProtKB-KW"/>
</dbReference>
<protein>
    <submittedName>
        <fullName evidence="5">Uncharacterized protein</fullName>
    </submittedName>
</protein>
<keyword evidence="4" id="KW-0342">GTP-binding</keyword>
<evidence type="ECO:0000313" key="5">
    <source>
        <dbReference type="EMBL" id="KAK8938568.1"/>
    </source>
</evidence>
<gene>
    <name evidence="5" type="ORF">KSP39_PZI011469</name>
</gene>
<dbReference type="Gene3D" id="1.10.287.600">
    <property type="entry name" value="Helix hairpin bin"/>
    <property type="match status" value="1"/>
</dbReference>
<name>A0AAP0BGM8_9ASPA</name>
<dbReference type="PANTHER" id="PTHR36527:SF3">
    <property type="entry name" value="OS01G0282866 PROTEIN"/>
    <property type="match status" value="1"/>
</dbReference>